<proteinExistence type="inferred from homology"/>
<dbReference type="InterPro" id="IPR015424">
    <property type="entry name" value="PyrdxlP-dep_Trfase"/>
</dbReference>
<accession>A0A1W6YSL9</accession>
<comment type="similarity">
    <text evidence="2 5">Belongs to the DegT/DnrJ/EryC1 family.</text>
</comment>
<evidence type="ECO:0000313" key="6">
    <source>
        <dbReference type="EMBL" id="ARP84095.1"/>
    </source>
</evidence>
<dbReference type="GO" id="GO:0030170">
    <property type="term" value="F:pyridoxal phosphate binding"/>
    <property type="evidence" value="ECO:0007669"/>
    <property type="project" value="TreeGrafter"/>
</dbReference>
<name>A0A1W6YSL9_9BORD</name>
<dbReference type="OrthoDB" id="9804264at2"/>
<protein>
    <submittedName>
        <fullName evidence="6">Erythromycin biosynthesis sensory transduction protein eryC1</fullName>
    </submittedName>
</protein>
<dbReference type="STRING" id="1416806.CAL12_26950"/>
<evidence type="ECO:0000256" key="1">
    <source>
        <dbReference type="ARBA" id="ARBA00022898"/>
    </source>
</evidence>
<sequence length="366" mass="39805">MSGRIMVSDLHRQTSALRQDLLSAMTSVLDSAWFVHGKSCSEFEARFAEYCGTAHCVGVANGTDALEIGLRSMGVKSGSRVATVANAGFYTSTALLAIGAHPVYVDVDPHTMLMDLRQLSEVLDSTDLNAVVITHLYGLMHDMPAVRRLCDAKGVRVLEDCAQAHGAATTGGKAGSFGHAATFSFYPTKNLGAIGDGGAVVSNDADIAAGARTLRQYGWDKKYHVAHTGGRNSRLDEMQAAILAVKLAHLDTWNDRRRAIAGHYTDRIKNPRVTCPPLRGSEYVGHLYVVQCGDRDGLRAHLDKAGIATDIHYPLPDHQQAAVREHMRSVSLPVTEHLARRLMTIPLYPELTDPEIDRVVQAVNDW</sequence>
<organism evidence="6 7">
    <name type="scientific">Bordetella genomosp. 8</name>
    <dbReference type="NCBI Taxonomy" id="1416806"/>
    <lineage>
        <taxon>Bacteria</taxon>
        <taxon>Pseudomonadati</taxon>
        <taxon>Pseudomonadota</taxon>
        <taxon>Betaproteobacteria</taxon>
        <taxon>Burkholderiales</taxon>
        <taxon>Alcaligenaceae</taxon>
        <taxon>Bordetella</taxon>
    </lineage>
</organism>
<dbReference type="PIRSF" id="PIRSF000390">
    <property type="entry name" value="PLP_StrS"/>
    <property type="match status" value="1"/>
</dbReference>
<dbReference type="KEGG" id="bgv:CAL12_26950"/>
<gene>
    <name evidence="6" type="ORF">CAL12_26950</name>
</gene>
<evidence type="ECO:0000256" key="5">
    <source>
        <dbReference type="RuleBase" id="RU004508"/>
    </source>
</evidence>
<feature type="active site" description="Proton acceptor" evidence="3">
    <location>
        <position position="189"/>
    </location>
</feature>
<dbReference type="Proteomes" id="UP000194151">
    <property type="component" value="Chromosome"/>
</dbReference>
<dbReference type="PANTHER" id="PTHR30244:SF36">
    <property type="entry name" value="3-OXO-GLUCOSE-6-PHOSPHATE:GLUTAMATE AMINOTRANSFERASE"/>
    <property type="match status" value="1"/>
</dbReference>
<evidence type="ECO:0000256" key="3">
    <source>
        <dbReference type="PIRSR" id="PIRSR000390-1"/>
    </source>
</evidence>
<dbReference type="EMBL" id="CP021108">
    <property type="protein sequence ID" value="ARP84095.1"/>
    <property type="molecule type" value="Genomic_DNA"/>
</dbReference>
<dbReference type="Gene3D" id="3.40.640.10">
    <property type="entry name" value="Type I PLP-dependent aspartate aminotransferase-like (Major domain)"/>
    <property type="match status" value="1"/>
</dbReference>
<evidence type="ECO:0000313" key="7">
    <source>
        <dbReference type="Proteomes" id="UP000194151"/>
    </source>
</evidence>
<reference evidence="6 7" key="1">
    <citation type="submission" date="2017-05" db="EMBL/GenBank/DDBJ databases">
        <title>Complete and WGS of Bordetella genogroups.</title>
        <authorList>
            <person name="Spilker T."/>
            <person name="LiPuma J."/>
        </authorList>
    </citation>
    <scope>NUCLEOTIDE SEQUENCE [LARGE SCALE GENOMIC DNA]</scope>
    <source>
        <strain evidence="6 7">AU19157</strain>
    </source>
</reference>
<dbReference type="InterPro" id="IPR015422">
    <property type="entry name" value="PyrdxlP-dep_Trfase_small"/>
</dbReference>
<dbReference type="AlphaFoldDB" id="A0A1W6YSL9"/>
<dbReference type="SUPFAM" id="SSF53383">
    <property type="entry name" value="PLP-dependent transferases"/>
    <property type="match status" value="1"/>
</dbReference>
<evidence type="ECO:0000256" key="2">
    <source>
        <dbReference type="ARBA" id="ARBA00037999"/>
    </source>
</evidence>
<dbReference type="Gene3D" id="3.90.1150.10">
    <property type="entry name" value="Aspartate Aminotransferase, domain 1"/>
    <property type="match status" value="1"/>
</dbReference>
<dbReference type="GO" id="GO:0008483">
    <property type="term" value="F:transaminase activity"/>
    <property type="evidence" value="ECO:0007669"/>
    <property type="project" value="TreeGrafter"/>
</dbReference>
<keyword evidence="7" id="KW-1185">Reference proteome</keyword>
<dbReference type="PANTHER" id="PTHR30244">
    <property type="entry name" value="TRANSAMINASE"/>
    <property type="match status" value="1"/>
</dbReference>
<keyword evidence="1 4" id="KW-0663">Pyridoxal phosphate</keyword>
<dbReference type="Pfam" id="PF01041">
    <property type="entry name" value="DegT_DnrJ_EryC1"/>
    <property type="match status" value="1"/>
</dbReference>
<evidence type="ECO:0000256" key="4">
    <source>
        <dbReference type="PIRSR" id="PIRSR000390-2"/>
    </source>
</evidence>
<dbReference type="GO" id="GO:0000271">
    <property type="term" value="P:polysaccharide biosynthetic process"/>
    <property type="evidence" value="ECO:0007669"/>
    <property type="project" value="TreeGrafter"/>
</dbReference>
<dbReference type="InterPro" id="IPR015421">
    <property type="entry name" value="PyrdxlP-dep_Trfase_major"/>
</dbReference>
<dbReference type="CDD" id="cd00616">
    <property type="entry name" value="AHBA_syn"/>
    <property type="match status" value="1"/>
</dbReference>
<dbReference type="InterPro" id="IPR000653">
    <property type="entry name" value="DegT/StrS_aminotransferase"/>
</dbReference>
<feature type="modified residue" description="N6-(pyridoxal phosphate)lysine" evidence="4">
    <location>
        <position position="189"/>
    </location>
</feature>